<evidence type="ECO:0000313" key="3">
    <source>
        <dbReference type="EMBL" id="MEB8342024.1"/>
    </source>
</evidence>
<feature type="domain" description="TarS/TarP linker" evidence="2">
    <location>
        <begin position="223"/>
        <end position="324"/>
    </location>
</feature>
<feature type="domain" description="Glycosyltransferase 2-like" evidence="1">
    <location>
        <begin position="7"/>
        <end position="137"/>
    </location>
</feature>
<dbReference type="Proteomes" id="UP001354931">
    <property type="component" value="Unassembled WGS sequence"/>
</dbReference>
<protein>
    <submittedName>
        <fullName evidence="3">Glycosyltransferase family 2 protein</fullName>
    </submittedName>
</protein>
<accession>A0ABU6FDB4</accession>
<reference evidence="3 4" key="1">
    <citation type="submission" date="2022-10" db="EMBL/GenBank/DDBJ databases">
        <authorList>
            <person name="Xie J."/>
            <person name="Shen N."/>
        </authorList>
    </citation>
    <scope>NUCLEOTIDE SEQUENCE [LARGE SCALE GENOMIC DNA]</scope>
    <source>
        <strain evidence="3 4">YIM65594</strain>
    </source>
</reference>
<dbReference type="RefSeq" id="WP_326021349.1">
    <property type="nucleotide sequence ID" value="NZ_JAOZYC010000155.1"/>
</dbReference>
<dbReference type="CDD" id="cd00761">
    <property type="entry name" value="Glyco_tranf_GTA_type"/>
    <property type="match status" value="1"/>
</dbReference>
<dbReference type="InterPro" id="IPR029044">
    <property type="entry name" value="Nucleotide-diphossugar_trans"/>
</dbReference>
<organism evidence="3 4">
    <name type="scientific">Streptomyces endophyticus</name>
    <dbReference type="NCBI Taxonomy" id="714166"/>
    <lineage>
        <taxon>Bacteria</taxon>
        <taxon>Bacillati</taxon>
        <taxon>Actinomycetota</taxon>
        <taxon>Actinomycetes</taxon>
        <taxon>Kitasatosporales</taxon>
        <taxon>Streptomycetaceae</taxon>
        <taxon>Streptomyces</taxon>
    </lineage>
</organism>
<gene>
    <name evidence="3" type="ORF">OKJ99_31465</name>
</gene>
<dbReference type="Pfam" id="PF22181">
    <property type="entry name" value="TarS_linker"/>
    <property type="match status" value="1"/>
</dbReference>
<evidence type="ECO:0000259" key="1">
    <source>
        <dbReference type="Pfam" id="PF00535"/>
    </source>
</evidence>
<evidence type="ECO:0000259" key="2">
    <source>
        <dbReference type="Pfam" id="PF22181"/>
    </source>
</evidence>
<dbReference type="Pfam" id="PF00535">
    <property type="entry name" value="Glycos_transf_2"/>
    <property type="match status" value="1"/>
</dbReference>
<dbReference type="EMBL" id="JAOZYC010000155">
    <property type="protein sequence ID" value="MEB8342024.1"/>
    <property type="molecule type" value="Genomic_DNA"/>
</dbReference>
<dbReference type="Gene3D" id="3.90.550.10">
    <property type="entry name" value="Spore Coat Polysaccharide Biosynthesis Protein SpsA, Chain A"/>
    <property type="match status" value="1"/>
</dbReference>
<sequence>MTPVKVTVIIPTHNTGEDVMVGLTALRKQSMPRTDFEVLYVDDGSTDDTVAFLERELADEDTMHVVPMTNSGWPGRPRNTGVARARGEYVHFVDDDDWLAPQALERLYARAKDTDADIVIGRMAGHGRGAPRAPFAKPLERGSVRENPVLLGSMTVHKLFRRQFLLDHELRFEEGRVRLEDHLFTLRAYLLAKQVSTVPDYTTYHWVRHRNGKHNISYTPIEPAPYIGSVRRIIALLHAPDTQVSDDELRHRFTANWYGGKALKRLTGKGFLGQDEERRAAWRQQVIELAADLPDAVDRHLPERLRVLSRLCRSGDHEAIHAYALFESEVRHLPKVEEAAWRDEALRVRTRTSLVRTDPKTGESTPLLFRRTTHATPSGKKRVRWTWQPPAPLDELPGLTPALDFTEPLKHAKAQGLVHHKAGGTQLVVTTGTSTLRPTSHEADPDLWEMHWTTECTVDPAGVDEISGPLEPGAWHVCLRLNVGGWLSAPRLSGVKLSVPSAEKPAVAERPRTASHQPRHGVAKVAVRVLRRVFPAAAYLALRDRYRRLIASGRRPAPVATVLEEPRRAEQAQALSVSSTRRT</sequence>
<comment type="caution">
    <text evidence="3">The sequence shown here is derived from an EMBL/GenBank/DDBJ whole genome shotgun (WGS) entry which is preliminary data.</text>
</comment>
<keyword evidence="4" id="KW-1185">Reference proteome</keyword>
<name>A0ABU6FDB4_9ACTN</name>
<dbReference type="PANTHER" id="PTHR22916">
    <property type="entry name" value="GLYCOSYLTRANSFERASE"/>
    <property type="match status" value="1"/>
</dbReference>
<dbReference type="InterPro" id="IPR054028">
    <property type="entry name" value="TarS/TarP_linker"/>
</dbReference>
<dbReference type="SUPFAM" id="SSF53448">
    <property type="entry name" value="Nucleotide-diphospho-sugar transferases"/>
    <property type="match status" value="1"/>
</dbReference>
<proteinExistence type="predicted"/>
<dbReference type="InterPro" id="IPR001173">
    <property type="entry name" value="Glyco_trans_2-like"/>
</dbReference>
<dbReference type="PANTHER" id="PTHR22916:SF3">
    <property type="entry name" value="UDP-GLCNAC:BETAGAL BETA-1,3-N-ACETYLGLUCOSAMINYLTRANSFERASE-LIKE PROTEIN 1"/>
    <property type="match status" value="1"/>
</dbReference>
<evidence type="ECO:0000313" key="4">
    <source>
        <dbReference type="Proteomes" id="UP001354931"/>
    </source>
</evidence>